<proteinExistence type="predicted"/>
<comment type="caution">
    <text evidence="1">The sequence shown here is derived from an EMBL/GenBank/DDBJ whole genome shotgun (WGS) entry which is preliminary data.</text>
</comment>
<evidence type="ECO:0000313" key="2">
    <source>
        <dbReference type="Proteomes" id="UP000016560"/>
    </source>
</evidence>
<dbReference type="OrthoDB" id="6899730at2"/>
<name>U2ZNN2_AQUA1</name>
<sequence>MSTVDKIVQFLTAAPPPAGEVVTLPREVAERLAGTAEVHHGAFADVQAIRAALAEPKAELWAVHSVGPGEVWPALTRERAEQEAKDLRDSVKANVGIEVQVDVIPSPWTPQEHFELLAEETTEHRDDCLDAYREKEAAFKAACADLAAIQALLGVDGAYAGVDPLLRAITELGLKTRGEAE</sequence>
<dbReference type="EMBL" id="BATI01000014">
    <property type="protein sequence ID" value="GAD62667.1"/>
    <property type="molecule type" value="Genomic_DNA"/>
</dbReference>
<evidence type="ECO:0000313" key="1">
    <source>
        <dbReference type="EMBL" id="GAD62667.1"/>
    </source>
</evidence>
<gene>
    <name evidence="1" type="ORF">PA6_014_00400</name>
</gene>
<keyword evidence="2" id="KW-1185">Reference proteome</keyword>
<dbReference type="AlphaFoldDB" id="U2ZNN2"/>
<organism evidence="1 2">
    <name type="scientific">Aquipseudomonas alcaligenes (strain ATCC 14909 / DSM 50342 / CCUG 1425 / JCM 20561 / NBRC 14159 / NCIMB 9945 / NCTC 10367 / 1577)</name>
    <name type="common">Pseudomonas alcaligenes</name>
    <dbReference type="NCBI Taxonomy" id="1215092"/>
    <lineage>
        <taxon>Bacteria</taxon>
        <taxon>Pseudomonadati</taxon>
        <taxon>Pseudomonadota</taxon>
        <taxon>Gammaproteobacteria</taxon>
        <taxon>Pseudomonadales</taxon>
        <taxon>Pseudomonadaceae</taxon>
        <taxon>Aquipseudomonas</taxon>
    </lineage>
</organism>
<reference evidence="1" key="1">
    <citation type="submission" date="2024-09" db="EMBL/GenBank/DDBJ databases">
        <title>Whole genome shotgun sequence of Pseudomonas alcaligenes NBRC 14159.</title>
        <authorList>
            <person name="Yoshida I."/>
            <person name="Hosoyama A."/>
            <person name="Tsuchikane K."/>
            <person name="Noguchi M."/>
            <person name="Hirakata S."/>
            <person name="Ando Y."/>
            <person name="Ohji S."/>
            <person name="Yamazoe A."/>
            <person name="Yamazaki S."/>
            <person name="Fujita N."/>
        </authorList>
    </citation>
    <scope>NUCLEOTIDE SEQUENCE</scope>
    <source>
        <strain evidence="1">NBRC 14159</strain>
    </source>
</reference>
<dbReference type="RefSeq" id="WP_021700754.1">
    <property type="nucleotide sequence ID" value="NZ_BATI01000014.1"/>
</dbReference>
<dbReference type="Proteomes" id="UP000016560">
    <property type="component" value="Unassembled WGS sequence"/>
</dbReference>
<accession>U2ZNN2</accession>
<protein>
    <submittedName>
        <fullName evidence="1">Uncharacterized protein</fullName>
    </submittedName>
</protein>